<dbReference type="NCBIfam" id="TIGR00689">
    <property type="entry name" value="rpiB_lacA_lacB"/>
    <property type="match status" value="1"/>
</dbReference>
<keyword evidence="6" id="KW-1185">Reference proteome</keyword>
<dbReference type="EMBL" id="JAGKSB010000005">
    <property type="protein sequence ID" value="MBP3943025.1"/>
    <property type="molecule type" value="Genomic_DNA"/>
</dbReference>
<dbReference type="RefSeq" id="WP_353546515.1">
    <property type="nucleotide sequence ID" value="NZ_JAGKSB010000005.1"/>
</dbReference>
<evidence type="ECO:0000256" key="1">
    <source>
        <dbReference type="ARBA" id="ARBA00008754"/>
    </source>
</evidence>
<evidence type="ECO:0000256" key="2">
    <source>
        <dbReference type="ARBA" id="ARBA00023235"/>
    </source>
</evidence>
<feature type="active site" description="Proton donor" evidence="3">
    <location>
        <position position="102"/>
    </location>
</feature>
<dbReference type="GO" id="GO:0009052">
    <property type="term" value="P:pentose-phosphate shunt, non-oxidative branch"/>
    <property type="evidence" value="ECO:0007669"/>
    <property type="project" value="TreeGrafter"/>
</dbReference>
<comment type="similarity">
    <text evidence="1">Belongs to the LacAB/RpiB family.</text>
</comment>
<accession>A0A8T4H9S4</accession>
<sequence length="148" mass="15881">MSSAKTIAIGSDHAGYEYKTAIVNLLEELGYAVKDVGPFNADSVDYPDYAHPVATAVEEKEASLGILICGSANGVAITANKHQQIRAAIAWLPEIAALARQHNDANILGIPARFISLEEAKEIVRIYLSTDFEGGRHANRVNKIACSC</sequence>
<evidence type="ECO:0000256" key="4">
    <source>
        <dbReference type="PIRSR" id="PIRSR005384-2"/>
    </source>
</evidence>
<evidence type="ECO:0000313" key="6">
    <source>
        <dbReference type="Proteomes" id="UP000679691"/>
    </source>
</evidence>
<dbReference type="InterPro" id="IPR036569">
    <property type="entry name" value="RpiB_LacA_LacB_sf"/>
</dbReference>
<keyword evidence="2 5" id="KW-0413">Isomerase</keyword>
<dbReference type="Pfam" id="PF02502">
    <property type="entry name" value="LacAB_rpiB"/>
    <property type="match status" value="1"/>
</dbReference>
<dbReference type="InterPro" id="IPR004785">
    <property type="entry name" value="RpiB"/>
</dbReference>
<dbReference type="AlphaFoldDB" id="A0A8T4H9S4"/>
<feature type="binding site" evidence="4">
    <location>
        <position position="140"/>
    </location>
    <ligand>
        <name>D-ribulose 5-phosphate</name>
        <dbReference type="ChEBI" id="CHEBI:58121"/>
    </ligand>
</feature>
<dbReference type="PANTHER" id="PTHR30345:SF0">
    <property type="entry name" value="DNA DAMAGE-REPAIR_TOLERATION PROTEIN DRT102"/>
    <property type="match status" value="1"/>
</dbReference>
<dbReference type="GO" id="GO:0004751">
    <property type="term" value="F:ribose-5-phosphate isomerase activity"/>
    <property type="evidence" value="ECO:0007669"/>
    <property type="project" value="UniProtKB-EC"/>
</dbReference>
<feature type="binding site" evidence="4">
    <location>
        <position position="103"/>
    </location>
    <ligand>
        <name>D-ribulose 5-phosphate</name>
        <dbReference type="ChEBI" id="CHEBI:58121"/>
    </ligand>
</feature>
<comment type="caution">
    <text evidence="5">The sequence shown here is derived from an EMBL/GenBank/DDBJ whole genome shotgun (WGS) entry which is preliminary data.</text>
</comment>
<feature type="binding site" evidence="4">
    <location>
        <position position="113"/>
    </location>
    <ligand>
        <name>D-ribulose 5-phosphate</name>
        <dbReference type="ChEBI" id="CHEBI:58121"/>
    </ligand>
</feature>
<dbReference type="GO" id="GO:0019316">
    <property type="term" value="P:D-allose catabolic process"/>
    <property type="evidence" value="ECO:0007669"/>
    <property type="project" value="TreeGrafter"/>
</dbReference>
<dbReference type="NCBIfam" id="TIGR01120">
    <property type="entry name" value="rpiB"/>
    <property type="match status" value="1"/>
</dbReference>
<organism evidence="5 6">
    <name type="scientific">Rhinopithecimicrobium faecis</name>
    <dbReference type="NCBI Taxonomy" id="2820698"/>
    <lineage>
        <taxon>Bacteria</taxon>
        <taxon>Pseudomonadati</taxon>
        <taxon>Bacteroidota</taxon>
        <taxon>Sphingobacteriia</taxon>
        <taxon>Sphingobacteriales</taxon>
        <taxon>Sphingobacteriaceae</taxon>
        <taxon>Rhinopithecimicrobium</taxon>
    </lineage>
</organism>
<protein>
    <submittedName>
        <fullName evidence="5">Ribose 5-phosphate isomerase B</fullName>
        <ecNumber evidence="5">5.3.1.6</ecNumber>
    </submittedName>
</protein>
<gene>
    <name evidence="5" type="primary">rpiB</name>
    <name evidence="5" type="ORF">J5U18_05540</name>
</gene>
<reference evidence="5" key="1">
    <citation type="submission" date="2021-03" db="EMBL/GenBank/DDBJ databases">
        <authorList>
            <person name="Lu T."/>
            <person name="Wang Q."/>
            <person name="Han X."/>
        </authorList>
    </citation>
    <scope>NUCLEOTIDE SEQUENCE</scope>
    <source>
        <strain evidence="5">WQ 2009</strain>
    </source>
</reference>
<proteinExistence type="inferred from homology"/>
<feature type="binding site" evidence="4">
    <location>
        <begin position="70"/>
        <end position="74"/>
    </location>
    <ligand>
        <name>D-ribulose 5-phosphate</name>
        <dbReference type="ChEBI" id="CHEBI:58121"/>
    </ligand>
</feature>
<evidence type="ECO:0000256" key="3">
    <source>
        <dbReference type="PIRSR" id="PIRSR005384-1"/>
    </source>
</evidence>
<dbReference type="PIRSF" id="PIRSF005384">
    <property type="entry name" value="RpiB_LacA_B"/>
    <property type="match status" value="1"/>
</dbReference>
<dbReference type="NCBIfam" id="NF004051">
    <property type="entry name" value="PRK05571.1"/>
    <property type="match status" value="1"/>
</dbReference>
<name>A0A8T4H9S4_9SPHI</name>
<feature type="binding site" evidence="4">
    <location>
        <begin position="12"/>
        <end position="13"/>
    </location>
    <ligand>
        <name>D-ribulose 5-phosphate</name>
        <dbReference type="ChEBI" id="CHEBI:58121"/>
    </ligand>
</feature>
<evidence type="ECO:0000313" key="5">
    <source>
        <dbReference type="EMBL" id="MBP3943025.1"/>
    </source>
</evidence>
<dbReference type="PANTHER" id="PTHR30345">
    <property type="entry name" value="RIBOSE-5-PHOSPHATE ISOMERASE B"/>
    <property type="match status" value="1"/>
</dbReference>
<dbReference type="Gene3D" id="3.40.1400.10">
    <property type="entry name" value="Sugar-phosphate isomerase, RpiB/LacA/LacB"/>
    <property type="match status" value="1"/>
</dbReference>
<feature type="active site" description="Proton acceptor" evidence="3">
    <location>
        <position position="69"/>
    </location>
</feature>
<dbReference type="EC" id="5.3.1.6" evidence="5"/>
<dbReference type="SUPFAM" id="SSF89623">
    <property type="entry name" value="Ribose/Galactose isomerase RpiB/AlsB"/>
    <property type="match status" value="1"/>
</dbReference>
<feature type="binding site" evidence="4">
    <location>
        <position position="136"/>
    </location>
    <ligand>
        <name>D-ribulose 5-phosphate</name>
        <dbReference type="ChEBI" id="CHEBI:58121"/>
    </ligand>
</feature>
<dbReference type="Proteomes" id="UP000679691">
    <property type="component" value="Unassembled WGS sequence"/>
</dbReference>
<dbReference type="InterPro" id="IPR003500">
    <property type="entry name" value="RpiB_LacA_LacB"/>
</dbReference>